<dbReference type="PROSITE" id="PS00915">
    <property type="entry name" value="PI3_4_KINASE_1"/>
    <property type="match status" value="1"/>
</dbReference>
<feature type="compositionally biased region" description="Low complexity" evidence="7">
    <location>
        <begin position="733"/>
        <end position="766"/>
    </location>
</feature>
<dbReference type="PROSITE" id="PS51545">
    <property type="entry name" value="PIK_HELICAL"/>
    <property type="match status" value="1"/>
</dbReference>
<feature type="compositionally biased region" description="Low complexity" evidence="7">
    <location>
        <begin position="67"/>
        <end position="78"/>
    </location>
</feature>
<evidence type="ECO:0000313" key="11">
    <source>
        <dbReference type="EMBL" id="KAH9506933.1"/>
    </source>
</evidence>
<gene>
    <name evidence="11" type="primary">PIK3C3_1</name>
    <name evidence="11" type="ORF">DERF_011639</name>
</gene>
<dbReference type="InterPro" id="IPR036940">
    <property type="entry name" value="PI3/4_kinase_cat_sf"/>
</dbReference>
<feature type="compositionally biased region" description="Acidic residues" evidence="7">
    <location>
        <begin position="106"/>
        <end position="117"/>
    </location>
</feature>
<keyword evidence="12" id="KW-1185">Reference proteome</keyword>
<feature type="region of interest" description="Disordered" evidence="7">
    <location>
        <begin position="1086"/>
        <end position="1116"/>
    </location>
</feature>
<dbReference type="GO" id="GO:0005768">
    <property type="term" value="C:endosome"/>
    <property type="evidence" value="ECO:0007669"/>
    <property type="project" value="TreeGrafter"/>
</dbReference>
<dbReference type="SUPFAM" id="SSF56112">
    <property type="entry name" value="Protein kinase-like (PK-like)"/>
    <property type="match status" value="1"/>
</dbReference>
<keyword evidence="4" id="KW-0418">Kinase</keyword>
<feature type="compositionally biased region" description="Basic and acidic residues" evidence="7">
    <location>
        <begin position="118"/>
        <end position="134"/>
    </location>
</feature>
<dbReference type="Gene3D" id="1.25.40.70">
    <property type="entry name" value="Phosphatidylinositol 3-kinase, accessory domain (PIK)"/>
    <property type="match status" value="1"/>
</dbReference>
<dbReference type="InterPro" id="IPR011009">
    <property type="entry name" value="Kinase-like_dom_sf"/>
</dbReference>
<dbReference type="PANTHER" id="PTHR10048:SF7">
    <property type="entry name" value="PHOSPHATIDYLINOSITOL 3-KINASE CATALYTIC SUBUNIT TYPE 3"/>
    <property type="match status" value="1"/>
</dbReference>
<evidence type="ECO:0000256" key="3">
    <source>
        <dbReference type="ARBA" id="ARBA00022741"/>
    </source>
</evidence>
<dbReference type="InterPro" id="IPR018936">
    <property type="entry name" value="PI3/4_kinase_CS"/>
</dbReference>
<sequence length="1294" mass="149494">MNPLNDNKGKHHHHHQQQRQDSAFTFNYLYTCDIEDVLFRVKIVNLDGILPPHSKNSSQHTTHGADSSKSSSSSPSSSFNFTSVHNHYEYNIVEDENNFTFIDDIISSDDDDDDDKDDENKNGGHDQSGDKLDDNEATTSGIESDEYRAHHHHPQQQQSSSSFLHPISAHDNSLDYNKELKKKQKKKKKLNEIIFGNLNQPFRALSNHPYLTCDLISNGRRLCPPQQTQYRQMINRYEWNEWLSFSLTLDTLPRDTIICFTIWDTICPGKSAAVARTSMTLFSKRGCMRKGLYDLRLFFNEDCKEYYNYYNGQTKMTNPTMVVEQQPPPISTISNDIITTDIVLTDINLTSRKHRKNELVINENDLIPKLRKHLNLGHSKDSQLFHFNNQQNRKLQQQQMKNFQPESLEFTSTQQYFEQDLSMYPIGTGDKSKKIQRFNKLKKRYYNNQLPKRESQDRRAFAEIEKQTVMEKSLSTFVFLTVEFPIIIMDGIEHTAVYFEDKDDQCCQYDIIDKDIVTIQDPEMNLPNLVEIKHHALARSARSGISLRDLKPNATIRNQLNAIVNYPSTQQLTSEEQDLIWKFRFYLRNQKKALTKFLKTVNWQSISEAEQAIELMNEWSPMDVDDALELLSPYFTHPAVRKYAVGRLKESASDEDLLLYLLQLVQALKYENFQEIRQAHENELLEYQQQQQQQQQQHQLQQHAIHRERKSQSESISSTTDTLMPESMKIFASTPSSNTSTIVSTSTTVDTTTVDHPSSSSIIQQQGKSPTRDKQRRLQNDDNLATFLLNRSCQNDELANYFFWYLCVECEGAKSFRISVMSSVATNSYLVPPPPPSIIEWENEQHQQQQQQQQQQKQTKLPASSVNELSGSYSITNVIDMYIIMMRRFSTRLLCGTPEMVHRRHFLLRQQDFVVKLVEIMKEIARESGNRMKKIEKLQSILESPEPQFRFNFNKNDPLPLPLNPTIRIIGVASKEALLYKSATMPAKLGFRTTSGQIFWTIFKNGDDLRQDDLVLQMINLMDKLLRKENLDLKLTPYRVLACSSKHGFVQFIDSQSVAEVMSIEGSIQNYLRKISHFTNTTPTISSMNDDDFQQQQQQHSTTTTSGSSPSLSPSSGLNQMGISLEIMDAYIKSCAGYCVITYLLGVGDRHLDNLLMTKTGRLFHIDFGFILGRDPKLSKPPMKITREMVDAMGGMDSENFYKFCSFVRTAFLHLRRHANLILNLFSLMIDANVPDIALEPDKTVQKVQDKFKLELNDEQADHYITEQVEQSVRSIMPVVVDQLHKMAQLEHFN</sequence>
<reference evidence="11" key="2">
    <citation type="journal article" date="2022" name="Res Sq">
        <title>Comparative Genomics Reveals Insights into the Divergent Evolution of Astigmatic Mites and Household Pest Adaptations.</title>
        <authorList>
            <person name="Xiong Q."/>
            <person name="Wan A.T.-Y."/>
            <person name="Liu X.-Y."/>
            <person name="Fung C.S.-H."/>
            <person name="Xiao X."/>
            <person name="Malainual N."/>
            <person name="Hou J."/>
            <person name="Wang L."/>
            <person name="Wang M."/>
            <person name="Yang K."/>
            <person name="Cui Y."/>
            <person name="Leung E."/>
            <person name="Nong W."/>
            <person name="Shin S.-K."/>
            <person name="Au S."/>
            <person name="Jeong K.Y."/>
            <person name="Chew F.T."/>
            <person name="Hui J."/>
            <person name="Leung T.F."/>
            <person name="Tungtrongchitr A."/>
            <person name="Zhong N."/>
            <person name="Liu Z."/>
            <person name="Tsui S."/>
        </authorList>
    </citation>
    <scope>NUCLEOTIDE SEQUENCE</scope>
    <source>
        <strain evidence="11">Derf</strain>
        <tissue evidence="11">Whole organism</tissue>
    </source>
</reference>
<dbReference type="InterPro" id="IPR001263">
    <property type="entry name" value="PI3K_accessory_dom"/>
</dbReference>
<dbReference type="InterPro" id="IPR000403">
    <property type="entry name" value="PI3/4_kinase_cat_dom"/>
</dbReference>
<keyword evidence="3" id="KW-0547">Nucleotide-binding</keyword>
<evidence type="ECO:0000259" key="10">
    <source>
        <dbReference type="PROSITE" id="PS51547"/>
    </source>
</evidence>
<dbReference type="GO" id="GO:0006897">
    <property type="term" value="P:endocytosis"/>
    <property type="evidence" value="ECO:0007669"/>
    <property type="project" value="TreeGrafter"/>
</dbReference>
<evidence type="ECO:0000256" key="6">
    <source>
        <dbReference type="PROSITE-ProRule" id="PRU00880"/>
    </source>
</evidence>
<dbReference type="PROSITE" id="PS51547">
    <property type="entry name" value="C2_PI3K"/>
    <property type="match status" value="1"/>
</dbReference>
<feature type="domain" description="C2 PI3K-type" evidence="10">
    <location>
        <begin position="180"/>
        <end position="345"/>
    </location>
</feature>
<dbReference type="SMART" id="SM00145">
    <property type="entry name" value="PI3Ka"/>
    <property type="match status" value="1"/>
</dbReference>
<dbReference type="InterPro" id="IPR015433">
    <property type="entry name" value="PI3/4_kinase"/>
</dbReference>
<dbReference type="FunFam" id="3.30.1010.10:FF:000002">
    <property type="entry name" value="Phosphatidylinositol 3-kinase catalytic subunit type 3"/>
    <property type="match status" value="1"/>
</dbReference>
<dbReference type="SMART" id="SM00146">
    <property type="entry name" value="PI3Kc"/>
    <property type="match status" value="1"/>
</dbReference>
<dbReference type="PROSITE" id="PS00916">
    <property type="entry name" value="PI3_4_KINASE_2"/>
    <property type="match status" value="1"/>
</dbReference>
<organism evidence="11 12">
    <name type="scientific">Dermatophagoides farinae</name>
    <name type="common">American house dust mite</name>
    <dbReference type="NCBI Taxonomy" id="6954"/>
    <lineage>
        <taxon>Eukaryota</taxon>
        <taxon>Metazoa</taxon>
        <taxon>Ecdysozoa</taxon>
        <taxon>Arthropoda</taxon>
        <taxon>Chelicerata</taxon>
        <taxon>Arachnida</taxon>
        <taxon>Acari</taxon>
        <taxon>Acariformes</taxon>
        <taxon>Sarcoptiformes</taxon>
        <taxon>Astigmata</taxon>
        <taxon>Psoroptidia</taxon>
        <taxon>Analgoidea</taxon>
        <taxon>Pyroglyphidae</taxon>
        <taxon>Dermatophagoidinae</taxon>
        <taxon>Dermatophagoides</taxon>
    </lineage>
</organism>
<feature type="region of interest" description="Disordered" evidence="7">
    <location>
        <begin position="148"/>
        <end position="167"/>
    </location>
</feature>
<accession>A0A922L0P5</accession>
<keyword evidence="2" id="KW-0808">Transferase</keyword>
<evidence type="ECO:0000259" key="9">
    <source>
        <dbReference type="PROSITE" id="PS51545"/>
    </source>
</evidence>
<dbReference type="Pfam" id="PF00454">
    <property type="entry name" value="PI3_PI4_kinase"/>
    <property type="match status" value="1"/>
</dbReference>
<dbReference type="Gene3D" id="2.60.40.150">
    <property type="entry name" value="C2 domain"/>
    <property type="match status" value="1"/>
</dbReference>
<dbReference type="GO" id="GO:0048015">
    <property type="term" value="P:phosphatidylinositol-mediated signaling"/>
    <property type="evidence" value="ECO:0007669"/>
    <property type="project" value="TreeGrafter"/>
</dbReference>
<dbReference type="Pfam" id="PF00792">
    <property type="entry name" value="PI3K_C2"/>
    <property type="match status" value="1"/>
</dbReference>
<feature type="region of interest" description="Disordered" evidence="7">
    <location>
        <begin position="1"/>
        <end position="20"/>
    </location>
</feature>
<dbReference type="GO" id="GO:0016303">
    <property type="term" value="F:1-phosphatidylinositol-3-kinase activity"/>
    <property type="evidence" value="ECO:0007669"/>
    <property type="project" value="UniProtKB-EC"/>
</dbReference>
<dbReference type="CDD" id="cd00870">
    <property type="entry name" value="PI3Ka_III"/>
    <property type="match status" value="1"/>
</dbReference>
<comment type="caution">
    <text evidence="11">The sequence shown here is derived from an EMBL/GenBank/DDBJ whole genome shotgun (WGS) entry which is preliminary data.</text>
</comment>
<feature type="region of interest" description="Disordered" evidence="7">
    <location>
        <begin position="104"/>
        <end position="138"/>
    </location>
</feature>
<dbReference type="SMART" id="SM00142">
    <property type="entry name" value="PI3K_C2"/>
    <property type="match status" value="1"/>
</dbReference>
<feature type="domain" description="PI3K/PI4K catalytic" evidence="8">
    <location>
        <begin position="973"/>
        <end position="1277"/>
    </location>
</feature>
<evidence type="ECO:0000313" key="12">
    <source>
        <dbReference type="Proteomes" id="UP000790347"/>
    </source>
</evidence>
<name>A0A922L0P5_DERFA</name>
<feature type="domain" description="PIK helical" evidence="9">
    <location>
        <begin position="546"/>
        <end position="832"/>
    </location>
</feature>
<feature type="compositionally biased region" description="Low complexity" evidence="7">
    <location>
        <begin position="1094"/>
        <end position="1116"/>
    </location>
</feature>
<evidence type="ECO:0000256" key="4">
    <source>
        <dbReference type="ARBA" id="ARBA00022777"/>
    </source>
</evidence>
<dbReference type="GO" id="GO:0005777">
    <property type="term" value="C:peroxisome"/>
    <property type="evidence" value="ECO:0007669"/>
    <property type="project" value="TreeGrafter"/>
</dbReference>
<dbReference type="EC" id="2.7.1.137" evidence="1"/>
<dbReference type="GO" id="GO:0005524">
    <property type="term" value="F:ATP binding"/>
    <property type="evidence" value="ECO:0007669"/>
    <property type="project" value="UniProtKB-KW"/>
</dbReference>
<dbReference type="GO" id="GO:0000045">
    <property type="term" value="P:autophagosome assembly"/>
    <property type="evidence" value="ECO:0007669"/>
    <property type="project" value="TreeGrafter"/>
</dbReference>
<dbReference type="InterPro" id="IPR016024">
    <property type="entry name" value="ARM-type_fold"/>
</dbReference>
<dbReference type="InterPro" id="IPR002420">
    <property type="entry name" value="PI3K-type_C2_dom"/>
</dbReference>
<dbReference type="PROSITE" id="PS50290">
    <property type="entry name" value="PI3_4_KINASE_3"/>
    <property type="match status" value="1"/>
</dbReference>
<protein>
    <recommendedName>
        <fullName evidence="1">phosphatidylinositol 3-kinase</fullName>
        <ecNumber evidence="1">2.7.1.137</ecNumber>
    </recommendedName>
</protein>
<feature type="region of interest" description="Disordered" evidence="7">
    <location>
        <begin position="52"/>
        <end position="79"/>
    </location>
</feature>
<feature type="region of interest" description="Disordered" evidence="7">
    <location>
        <begin position="695"/>
        <end position="719"/>
    </location>
</feature>
<dbReference type="Pfam" id="PF00613">
    <property type="entry name" value="PI3Ka"/>
    <property type="match status" value="1"/>
</dbReference>
<feature type="compositionally biased region" description="Polar residues" evidence="7">
    <location>
        <begin position="54"/>
        <end position="65"/>
    </location>
</feature>
<dbReference type="EMBL" id="ASGP02000005">
    <property type="protein sequence ID" value="KAH9506933.1"/>
    <property type="molecule type" value="Genomic_DNA"/>
</dbReference>
<dbReference type="GO" id="GO:0034271">
    <property type="term" value="C:phosphatidylinositol 3-kinase complex, class III, type I"/>
    <property type="evidence" value="ECO:0007669"/>
    <property type="project" value="TreeGrafter"/>
</dbReference>
<dbReference type="CDD" id="cd00896">
    <property type="entry name" value="PI3Kc_III"/>
    <property type="match status" value="1"/>
</dbReference>
<dbReference type="SUPFAM" id="SSF48371">
    <property type="entry name" value="ARM repeat"/>
    <property type="match status" value="1"/>
</dbReference>
<dbReference type="SUPFAM" id="SSF49562">
    <property type="entry name" value="C2 domain (Calcium/lipid-binding domain, CaLB)"/>
    <property type="match status" value="1"/>
</dbReference>
<dbReference type="InterPro" id="IPR057756">
    <property type="entry name" value="PI3-kinase_type3/VPS34_cat"/>
</dbReference>
<feature type="region of interest" description="Disordered" evidence="7">
    <location>
        <begin position="732"/>
        <end position="776"/>
    </location>
</feature>
<proteinExistence type="inferred from homology"/>
<dbReference type="GO" id="GO:0000407">
    <property type="term" value="C:phagophore assembly site"/>
    <property type="evidence" value="ECO:0007669"/>
    <property type="project" value="TreeGrafter"/>
</dbReference>
<dbReference type="Gene3D" id="1.10.1070.11">
    <property type="entry name" value="Phosphatidylinositol 3-/4-kinase, catalytic domain"/>
    <property type="match status" value="1"/>
</dbReference>
<evidence type="ECO:0000256" key="2">
    <source>
        <dbReference type="ARBA" id="ARBA00022679"/>
    </source>
</evidence>
<dbReference type="InterPro" id="IPR042236">
    <property type="entry name" value="PI3K_accessory_sf"/>
</dbReference>
<dbReference type="PANTHER" id="PTHR10048">
    <property type="entry name" value="PHOSPHATIDYLINOSITOL KINASE"/>
    <property type="match status" value="1"/>
</dbReference>
<comment type="similarity">
    <text evidence="6">Belongs to the PI3/PI4-kinase family.</text>
</comment>
<keyword evidence="5" id="KW-0067">ATP-binding</keyword>
<evidence type="ECO:0000256" key="7">
    <source>
        <dbReference type="SAM" id="MobiDB-lite"/>
    </source>
</evidence>
<evidence type="ECO:0000256" key="1">
    <source>
        <dbReference type="ARBA" id="ARBA00012073"/>
    </source>
</evidence>
<reference evidence="11" key="1">
    <citation type="submission" date="2013-05" db="EMBL/GenBank/DDBJ databases">
        <authorList>
            <person name="Yim A.K.Y."/>
            <person name="Chan T.F."/>
            <person name="Ji K.M."/>
            <person name="Liu X.Y."/>
            <person name="Zhou J.W."/>
            <person name="Li R.Q."/>
            <person name="Yang K.Y."/>
            <person name="Li J."/>
            <person name="Li M."/>
            <person name="Law P.T.W."/>
            <person name="Wu Y.L."/>
            <person name="Cai Z.L."/>
            <person name="Qin H."/>
            <person name="Bao Y."/>
            <person name="Leung R.K.K."/>
            <person name="Ng P.K.S."/>
            <person name="Zou J."/>
            <person name="Zhong X.J."/>
            <person name="Ran P.X."/>
            <person name="Zhong N.S."/>
            <person name="Liu Z.G."/>
            <person name="Tsui S.K.W."/>
        </authorList>
    </citation>
    <scope>NUCLEOTIDE SEQUENCE</scope>
    <source>
        <strain evidence="11">Derf</strain>
        <tissue evidence="11">Whole organism</tissue>
    </source>
</reference>
<evidence type="ECO:0000259" key="8">
    <source>
        <dbReference type="PROSITE" id="PS50290"/>
    </source>
</evidence>
<dbReference type="GO" id="GO:0034272">
    <property type="term" value="C:phosphatidylinositol 3-kinase complex, class III, type II"/>
    <property type="evidence" value="ECO:0007669"/>
    <property type="project" value="TreeGrafter"/>
</dbReference>
<evidence type="ECO:0000256" key="5">
    <source>
        <dbReference type="ARBA" id="ARBA00022840"/>
    </source>
</evidence>
<dbReference type="Proteomes" id="UP000790347">
    <property type="component" value="Unassembled WGS sequence"/>
</dbReference>
<dbReference type="InterPro" id="IPR035892">
    <property type="entry name" value="C2_domain_sf"/>
</dbReference>
<dbReference type="Gene3D" id="3.30.1010.10">
    <property type="entry name" value="Phosphatidylinositol 3-kinase Catalytic Subunit, Chain A, domain 4"/>
    <property type="match status" value="1"/>
</dbReference>